<evidence type="ECO:0000256" key="10">
    <source>
        <dbReference type="ARBA" id="ARBA00023014"/>
    </source>
</evidence>
<evidence type="ECO:0000256" key="2">
    <source>
        <dbReference type="ARBA" id="ARBA00006521"/>
    </source>
</evidence>
<dbReference type="Proteomes" id="UP000283063">
    <property type="component" value="Chromosome"/>
</dbReference>
<dbReference type="Gene3D" id="3.40.470.10">
    <property type="entry name" value="Uracil-DNA glycosylase-like domain"/>
    <property type="match status" value="1"/>
</dbReference>
<keyword evidence="10" id="KW-0411">Iron-sulfur</keyword>
<dbReference type="InterPro" id="IPR051536">
    <property type="entry name" value="UDG_Type-4/5"/>
</dbReference>
<dbReference type="GO" id="GO:0006281">
    <property type="term" value="P:DNA repair"/>
    <property type="evidence" value="ECO:0007669"/>
    <property type="project" value="UniProtKB-KW"/>
</dbReference>
<dbReference type="EMBL" id="CP033219">
    <property type="protein sequence ID" value="AZV76770.1"/>
    <property type="molecule type" value="Genomic_DNA"/>
</dbReference>
<dbReference type="Pfam" id="PF03167">
    <property type="entry name" value="UDG"/>
    <property type="match status" value="1"/>
</dbReference>
<dbReference type="PANTHER" id="PTHR33693">
    <property type="entry name" value="TYPE-5 URACIL-DNA GLYCOSYLASE"/>
    <property type="match status" value="1"/>
</dbReference>
<evidence type="ECO:0000256" key="8">
    <source>
        <dbReference type="ARBA" id="ARBA00022801"/>
    </source>
</evidence>
<organism evidence="13 14">
    <name type="scientific">Parasedimentitalea marina</name>
    <dbReference type="NCBI Taxonomy" id="2483033"/>
    <lineage>
        <taxon>Bacteria</taxon>
        <taxon>Pseudomonadati</taxon>
        <taxon>Pseudomonadota</taxon>
        <taxon>Alphaproteobacteria</taxon>
        <taxon>Rhodobacterales</taxon>
        <taxon>Paracoccaceae</taxon>
        <taxon>Parasedimentitalea</taxon>
    </lineage>
</organism>
<evidence type="ECO:0000256" key="7">
    <source>
        <dbReference type="ARBA" id="ARBA00022763"/>
    </source>
</evidence>
<dbReference type="EC" id="3.2.2.27" evidence="3"/>
<gene>
    <name evidence="13" type="ORF">EBB79_01905</name>
</gene>
<reference evidence="13 14" key="1">
    <citation type="submission" date="2018-10" db="EMBL/GenBank/DDBJ databases">
        <title>Parasedimentitalea marina sp. nov., a psychrophilic bacterium isolated from deep seawater of the New Britain Trench.</title>
        <authorList>
            <person name="Cao J."/>
        </authorList>
    </citation>
    <scope>NUCLEOTIDE SEQUENCE [LARGE SCALE GENOMIC DNA]</scope>
    <source>
        <strain evidence="13 14">W43</strain>
    </source>
</reference>
<keyword evidence="5" id="KW-0004">4Fe-4S</keyword>
<dbReference type="InterPro" id="IPR036895">
    <property type="entry name" value="Uracil-DNA_glycosylase-like_sf"/>
</dbReference>
<dbReference type="CDD" id="cd10030">
    <property type="entry name" value="UDG-F4_TTUDGA_SPO1dp_like"/>
    <property type="match status" value="1"/>
</dbReference>
<dbReference type="GO" id="GO:0004844">
    <property type="term" value="F:uracil DNA N-glycosylase activity"/>
    <property type="evidence" value="ECO:0007669"/>
    <property type="project" value="UniProtKB-EC"/>
</dbReference>
<evidence type="ECO:0000259" key="12">
    <source>
        <dbReference type="SMART" id="SM00986"/>
    </source>
</evidence>
<evidence type="ECO:0000256" key="3">
    <source>
        <dbReference type="ARBA" id="ARBA00012030"/>
    </source>
</evidence>
<keyword evidence="8" id="KW-0378">Hydrolase</keyword>
<keyword evidence="14" id="KW-1185">Reference proteome</keyword>
<sequence>MESALDYHSARALLQWQVELGATESIGDAPVDRYALGATLPKAKVSQAPAVQKPKEVDPVEQAQKAARAATGLPSLRAALDGFDHCALKKGARNLVFSDGQAGARVMIIGDAPGREEDRAGKPFAGQAGGLLDKMLAAIDLSRDSSVYLTGVLPWRPPQNQELQPADIAMMVPFLQRHVELAEPEYLVLMGNAACQAVLGKRGINRLRGEWQQAWGKAVLPMMPPEQLLNQPQGKRAAWADLLSLKARMGALS</sequence>
<dbReference type="KEGG" id="sedi:EBB79_01905"/>
<keyword evidence="6" id="KW-0479">Metal-binding</keyword>
<dbReference type="RefSeq" id="WP_127747211.1">
    <property type="nucleotide sequence ID" value="NZ_CP033219.1"/>
</dbReference>
<accession>A0A3T0MYD0</accession>
<dbReference type="AlphaFoldDB" id="A0A3T0MYD0"/>
<proteinExistence type="inferred from homology"/>
<evidence type="ECO:0000256" key="1">
    <source>
        <dbReference type="ARBA" id="ARBA00001400"/>
    </source>
</evidence>
<dbReference type="InterPro" id="IPR005122">
    <property type="entry name" value="Uracil-DNA_glycosylase-like"/>
</dbReference>
<dbReference type="GO" id="GO:0051539">
    <property type="term" value="F:4 iron, 4 sulfur cluster binding"/>
    <property type="evidence" value="ECO:0007669"/>
    <property type="project" value="UniProtKB-KW"/>
</dbReference>
<dbReference type="SMART" id="SM00986">
    <property type="entry name" value="UDG"/>
    <property type="match status" value="1"/>
</dbReference>
<evidence type="ECO:0000256" key="5">
    <source>
        <dbReference type="ARBA" id="ARBA00022485"/>
    </source>
</evidence>
<dbReference type="GO" id="GO:0046872">
    <property type="term" value="F:metal ion binding"/>
    <property type="evidence" value="ECO:0007669"/>
    <property type="project" value="UniProtKB-KW"/>
</dbReference>
<evidence type="ECO:0000313" key="13">
    <source>
        <dbReference type="EMBL" id="AZV76770.1"/>
    </source>
</evidence>
<evidence type="ECO:0000256" key="4">
    <source>
        <dbReference type="ARBA" id="ARBA00019403"/>
    </source>
</evidence>
<keyword evidence="9" id="KW-0408">Iron</keyword>
<comment type="similarity">
    <text evidence="2">Belongs to the uracil-DNA glycosylase (UDG) superfamily. Type 4 (UDGa) family.</text>
</comment>
<evidence type="ECO:0000256" key="9">
    <source>
        <dbReference type="ARBA" id="ARBA00023004"/>
    </source>
</evidence>
<comment type="catalytic activity">
    <reaction evidence="1">
        <text>Hydrolyzes single-stranded DNA or mismatched double-stranded DNA and polynucleotides, releasing free uracil.</text>
        <dbReference type="EC" id="3.2.2.27"/>
    </reaction>
</comment>
<dbReference type="OrthoDB" id="5290748at2"/>
<name>A0A3T0MYD0_9RHOB</name>
<dbReference type="SUPFAM" id="SSF52141">
    <property type="entry name" value="Uracil-DNA glycosylase-like"/>
    <property type="match status" value="1"/>
</dbReference>
<dbReference type="NCBIfam" id="TIGR00758">
    <property type="entry name" value="UDG_fam4"/>
    <property type="match status" value="1"/>
</dbReference>
<evidence type="ECO:0000256" key="11">
    <source>
        <dbReference type="ARBA" id="ARBA00023204"/>
    </source>
</evidence>
<evidence type="ECO:0000256" key="6">
    <source>
        <dbReference type="ARBA" id="ARBA00022723"/>
    </source>
</evidence>
<keyword evidence="7" id="KW-0227">DNA damage</keyword>
<keyword evidence="11" id="KW-0234">DNA repair</keyword>
<dbReference type="PANTHER" id="PTHR33693:SF1">
    <property type="entry name" value="TYPE-4 URACIL-DNA GLYCOSYLASE"/>
    <property type="match status" value="1"/>
</dbReference>
<dbReference type="InterPro" id="IPR005273">
    <property type="entry name" value="Ura-DNA_glyco_family4"/>
</dbReference>
<protein>
    <recommendedName>
        <fullName evidence="4">Type-4 uracil-DNA glycosylase</fullName>
        <ecNumber evidence="3">3.2.2.27</ecNumber>
    </recommendedName>
</protein>
<feature type="domain" description="Uracil-DNA glycosylase-like" evidence="12">
    <location>
        <begin position="97"/>
        <end position="243"/>
    </location>
</feature>
<dbReference type="SMART" id="SM00987">
    <property type="entry name" value="UreE_C"/>
    <property type="match status" value="1"/>
</dbReference>
<evidence type="ECO:0000313" key="14">
    <source>
        <dbReference type="Proteomes" id="UP000283063"/>
    </source>
</evidence>